<evidence type="ECO:0000256" key="3">
    <source>
        <dbReference type="ARBA" id="ARBA00023015"/>
    </source>
</evidence>
<dbReference type="GO" id="GO:0005737">
    <property type="term" value="C:cytoplasm"/>
    <property type="evidence" value="ECO:0007669"/>
    <property type="project" value="UniProtKB-SubCell"/>
</dbReference>
<dbReference type="PROSITE" id="PS50937">
    <property type="entry name" value="HTH_MERR_2"/>
    <property type="match status" value="1"/>
</dbReference>
<evidence type="ECO:0000256" key="4">
    <source>
        <dbReference type="ARBA" id="ARBA00023125"/>
    </source>
</evidence>
<keyword evidence="2" id="KW-0963">Cytoplasm</keyword>
<dbReference type="InterPro" id="IPR047057">
    <property type="entry name" value="MerR_fam"/>
</dbReference>
<dbReference type="GO" id="GO:0005507">
    <property type="term" value="F:copper ion binding"/>
    <property type="evidence" value="ECO:0007669"/>
    <property type="project" value="InterPro"/>
</dbReference>
<protein>
    <submittedName>
        <fullName evidence="7">Cu(I)-responsive transcriptional regulator</fullName>
    </submittedName>
</protein>
<dbReference type="Pfam" id="PF09278">
    <property type="entry name" value="MerR-DNA-bind"/>
    <property type="match status" value="1"/>
</dbReference>
<dbReference type="InterPro" id="IPR011789">
    <property type="entry name" value="CueR"/>
</dbReference>
<reference evidence="7 8" key="1">
    <citation type="submission" date="2019-08" db="EMBL/GenBank/DDBJ databases">
        <title>Aureimonas fodiniaquatilis sp. nov., isolated from a coal mine wastewater.</title>
        <authorList>
            <person name="Kim W."/>
        </authorList>
    </citation>
    <scope>NUCLEOTIDE SEQUENCE [LARGE SCALE GENOMIC DNA]</scope>
    <source>
        <strain evidence="7 8">CAU 1482</strain>
    </source>
</reference>
<dbReference type="SUPFAM" id="SSF46955">
    <property type="entry name" value="Putative DNA-binding domain"/>
    <property type="match status" value="1"/>
</dbReference>
<dbReference type="InterPro" id="IPR000551">
    <property type="entry name" value="MerR-type_HTH_dom"/>
</dbReference>
<dbReference type="PRINTS" id="PR00040">
    <property type="entry name" value="HTHMERR"/>
</dbReference>
<dbReference type="Pfam" id="PF00376">
    <property type="entry name" value="MerR"/>
    <property type="match status" value="1"/>
</dbReference>
<sequence length="147" mass="16450">MNIGEAAEASGVSAKMIRYYESIGLINPVERGPSGYRIYNIRTIHLLGFIRRARNLGFSIEHIGELLMLWQDKTRPSRDVKQIAGTHIAELEEKISQMQAMVDLLRDLADKCCGDDRPDCPILYDLASETGRTAGLKDATVNRIRSS</sequence>
<evidence type="ECO:0000256" key="2">
    <source>
        <dbReference type="ARBA" id="ARBA00022490"/>
    </source>
</evidence>
<dbReference type="CDD" id="cd01108">
    <property type="entry name" value="HTH_CueR"/>
    <property type="match status" value="1"/>
</dbReference>
<dbReference type="OrthoDB" id="9802944at2"/>
<dbReference type="PANTHER" id="PTHR30204:SF94">
    <property type="entry name" value="HEAVY METAL-DEPENDENT TRANSCRIPTIONAL REGULATOR HI_0293-RELATED"/>
    <property type="match status" value="1"/>
</dbReference>
<dbReference type="GO" id="GO:0003700">
    <property type="term" value="F:DNA-binding transcription factor activity"/>
    <property type="evidence" value="ECO:0007669"/>
    <property type="project" value="InterPro"/>
</dbReference>
<evidence type="ECO:0000259" key="6">
    <source>
        <dbReference type="PROSITE" id="PS50937"/>
    </source>
</evidence>
<comment type="subcellular location">
    <subcellularLocation>
        <location evidence="1">Cytoplasm</location>
    </subcellularLocation>
</comment>
<evidence type="ECO:0000313" key="7">
    <source>
        <dbReference type="EMBL" id="KAA0968440.1"/>
    </source>
</evidence>
<keyword evidence="4" id="KW-0238">DNA-binding</keyword>
<comment type="caution">
    <text evidence="7">The sequence shown here is derived from an EMBL/GenBank/DDBJ whole genome shotgun (WGS) entry which is preliminary data.</text>
</comment>
<dbReference type="Proteomes" id="UP000324738">
    <property type="component" value="Unassembled WGS sequence"/>
</dbReference>
<dbReference type="InterPro" id="IPR015358">
    <property type="entry name" value="Tscrpt_reg_MerR_DNA-bd"/>
</dbReference>
<keyword evidence="3" id="KW-0805">Transcription regulation</keyword>
<dbReference type="SMART" id="SM00422">
    <property type="entry name" value="HTH_MERR"/>
    <property type="match status" value="1"/>
</dbReference>
<dbReference type="Gene3D" id="1.10.1660.10">
    <property type="match status" value="1"/>
</dbReference>
<keyword evidence="5" id="KW-0804">Transcription</keyword>
<evidence type="ECO:0000256" key="1">
    <source>
        <dbReference type="ARBA" id="ARBA00004496"/>
    </source>
</evidence>
<dbReference type="PANTHER" id="PTHR30204">
    <property type="entry name" value="REDOX-CYCLING DRUG-SENSING TRANSCRIPTIONAL ACTIVATOR SOXR"/>
    <property type="match status" value="1"/>
</dbReference>
<keyword evidence="8" id="KW-1185">Reference proteome</keyword>
<evidence type="ECO:0000313" key="8">
    <source>
        <dbReference type="Proteomes" id="UP000324738"/>
    </source>
</evidence>
<dbReference type="RefSeq" id="WP_149301389.1">
    <property type="nucleotide sequence ID" value="NZ_VTWH01000005.1"/>
</dbReference>
<name>A0A5B0DSA3_9HYPH</name>
<evidence type="ECO:0000256" key="5">
    <source>
        <dbReference type="ARBA" id="ARBA00023163"/>
    </source>
</evidence>
<dbReference type="GO" id="GO:0045893">
    <property type="term" value="P:positive regulation of DNA-templated transcription"/>
    <property type="evidence" value="ECO:0007669"/>
    <property type="project" value="InterPro"/>
</dbReference>
<dbReference type="NCBIfam" id="TIGR02044">
    <property type="entry name" value="CueR"/>
    <property type="match status" value="1"/>
</dbReference>
<dbReference type="InterPro" id="IPR009061">
    <property type="entry name" value="DNA-bd_dom_put_sf"/>
</dbReference>
<dbReference type="AlphaFoldDB" id="A0A5B0DSA3"/>
<feature type="domain" description="HTH merR-type" evidence="6">
    <location>
        <begin position="1"/>
        <end position="69"/>
    </location>
</feature>
<dbReference type="GO" id="GO:0003677">
    <property type="term" value="F:DNA binding"/>
    <property type="evidence" value="ECO:0007669"/>
    <property type="project" value="UniProtKB-KW"/>
</dbReference>
<dbReference type="PROSITE" id="PS00552">
    <property type="entry name" value="HTH_MERR_1"/>
    <property type="match status" value="1"/>
</dbReference>
<proteinExistence type="predicted"/>
<gene>
    <name evidence="7" type="primary">cueR</name>
    <name evidence="7" type="ORF">FPY71_16210</name>
</gene>
<accession>A0A5B0DSA3</accession>
<dbReference type="EMBL" id="VTWH01000005">
    <property type="protein sequence ID" value="KAA0968440.1"/>
    <property type="molecule type" value="Genomic_DNA"/>
</dbReference>
<organism evidence="7 8">
    <name type="scientific">Aureimonas fodinaquatilis</name>
    <dbReference type="NCBI Taxonomy" id="2565783"/>
    <lineage>
        <taxon>Bacteria</taxon>
        <taxon>Pseudomonadati</taxon>
        <taxon>Pseudomonadota</taxon>
        <taxon>Alphaproteobacteria</taxon>
        <taxon>Hyphomicrobiales</taxon>
        <taxon>Aurantimonadaceae</taxon>
        <taxon>Aureimonas</taxon>
    </lineage>
</organism>